<dbReference type="GO" id="GO:0046872">
    <property type="term" value="F:metal ion binding"/>
    <property type="evidence" value="ECO:0007669"/>
    <property type="project" value="UniProtKB-KW"/>
</dbReference>
<dbReference type="InterPro" id="IPR008949">
    <property type="entry name" value="Isoprenoid_synthase_dom_sf"/>
</dbReference>
<organism evidence="7 8">
    <name type="scientific">Psilocybe cf. subviscida</name>
    <dbReference type="NCBI Taxonomy" id="2480587"/>
    <lineage>
        <taxon>Eukaryota</taxon>
        <taxon>Fungi</taxon>
        <taxon>Dikarya</taxon>
        <taxon>Basidiomycota</taxon>
        <taxon>Agaricomycotina</taxon>
        <taxon>Agaricomycetes</taxon>
        <taxon>Agaricomycetidae</taxon>
        <taxon>Agaricales</taxon>
        <taxon>Agaricineae</taxon>
        <taxon>Strophariaceae</taxon>
        <taxon>Psilocybe</taxon>
    </lineage>
</organism>
<reference evidence="7 8" key="1">
    <citation type="journal article" date="2020" name="ISME J.">
        <title>Uncovering the hidden diversity of litter-decomposition mechanisms in mushroom-forming fungi.</title>
        <authorList>
            <person name="Floudas D."/>
            <person name="Bentzer J."/>
            <person name="Ahren D."/>
            <person name="Johansson T."/>
            <person name="Persson P."/>
            <person name="Tunlid A."/>
        </authorList>
    </citation>
    <scope>NUCLEOTIDE SEQUENCE [LARGE SCALE GENOMIC DNA]</scope>
    <source>
        <strain evidence="7 8">CBS 101986</strain>
    </source>
</reference>
<keyword evidence="4 6" id="KW-0460">Magnesium</keyword>
<sequence>MLHANPSRQIRLPDLFKGCPLTTSVSPYYKEAAEESKAWINSYDIFNDRKRTFIAQAEIEQLASYFYPFAGYEQFRTTCDLLNLLFALDEISDEQSGVGVRQTVQTFVNVMKNSGRDDGSIVAQITKDFRDRYRRLAGPRQVQRFNRLGEMYAECISAEAEFRERGEYPNLETFIPLRRNNSAVLLPFSLVEYALGIDLEDEVYEDPNFSAAYWAACDYVCWVNDFCSYDLEQSLGQEGNNIVAIMAKEKKLTLQQSVDSVGAKCDEFMKTYLDAKANLSPALGPDAAQYIEAMGLCMVGNLVWCFETIRYFGGHGQQVKETGIVILRPHAIPEDHLKSADSYDEK</sequence>
<dbReference type="Pfam" id="PF19086">
    <property type="entry name" value="Terpene_syn_C_2"/>
    <property type="match status" value="1"/>
</dbReference>
<evidence type="ECO:0000256" key="2">
    <source>
        <dbReference type="ARBA" id="ARBA00006333"/>
    </source>
</evidence>
<name>A0A8H5ERH8_9AGAR</name>
<evidence type="ECO:0000256" key="5">
    <source>
        <dbReference type="ARBA" id="ARBA00023239"/>
    </source>
</evidence>
<dbReference type="SFLD" id="SFLDS00005">
    <property type="entry name" value="Isoprenoid_Synthase_Type_I"/>
    <property type="match status" value="1"/>
</dbReference>
<dbReference type="GO" id="GO:0010333">
    <property type="term" value="F:terpene synthase activity"/>
    <property type="evidence" value="ECO:0007669"/>
    <property type="project" value="InterPro"/>
</dbReference>
<keyword evidence="8" id="KW-1185">Reference proteome</keyword>
<dbReference type="AlphaFoldDB" id="A0A8H5ERH8"/>
<dbReference type="PANTHER" id="PTHR35201:SF4">
    <property type="entry name" value="BETA-PINACENE SYNTHASE-RELATED"/>
    <property type="match status" value="1"/>
</dbReference>
<dbReference type="InterPro" id="IPR034686">
    <property type="entry name" value="Terpene_cyclase-like_2"/>
</dbReference>
<gene>
    <name evidence="7" type="ORF">D9619_012389</name>
</gene>
<evidence type="ECO:0000256" key="3">
    <source>
        <dbReference type="ARBA" id="ARBA00022723"/>
    </source>
</evidence>
<dbReference type="Gene3D" id="1.10.600.10">
    <property type="entry name" value="Farnesyl Diphosphate Synthase"/>
    <property type="match status" value="1"/>
</dbReference>
<dbReference type="PANTHER" id="PTHR35201">
    <property type="entry name" value="TERPENE SYNTHASE"/>
    <property type="match status" value="1"/>
</dbReference>
<keyword evidence="5 6" id="KW-0456">Lyase</keyword>
<comment type="caution">
    <text evidence="7">The sequence shown here is derived from an EMBL/GenBank/DDBJ whole genome shotgun (WGS) entry which is preliminary data.</text>
</comment>
<evidence type="ECO:0000256" key="6">
    <source>
        <dbReference type="RuleBase" id="RU366034"/>
    </source>
</evidence>
<evidence type="ECO:0000313" key="7">
    <source>
        <dbReference type="EMBL" id="KAF5309463.1"/>
    </source>
</evidence>
<dbReference type="Proteomes" id="UP000567179">
    <property type="component" value="Unassembled WGS sequence"/>
</dbReference>
<comment type="similarity">
    <text evidence="2 6">Belongs to the terpene synthase family.</text>
</comment>
<dbReference type="GO" id="GO:0008299">
    <property type="term" value="P:isoprenoid biosynthetic process"/>
    <property type="evidence" value="ECO:0007669"/>
    <property type="project" value="UniProtKB-ARBA"/>
</dbReference>
<dbReference type="OrthoDB" id="2861623at2759"/>
<dbReference type="SUPFAM" id="SSF48576">
    <property type="entry name" value="Terpenoid synthases"/>
    <property type="match status" value="1"/>
</dbReference>
<accession>A0A8H5ERH8</accession>
<protein>
    <recommendedName>
        <fullName evidence="6">Terpene synthase</fullName>
        <ecNumber evidence="6">4.2.3.-</ecNumber>
    </recommendedName>
</protein>
<keyword evidence="3 6" id="KW-0479">Metal-binding</keyword>
<dbReference type="EMBL" id="JAACJJ010000059">
    <property type="protein sequence ID" value="KAF5309463.1"/>
    <property type="molecule type" value="Genomic_DNA"/>
</dbReference>
<dbReference type="EC" id="4.2.3.-" evidence="6"/>
<evidence type="ECO:0000256" key="4">
    <source>
        <dbReference type="ARBA" id="ARBA00022842"/>
    </source>
</evidence>
<comment type="cofactor">
    <cofactor evidence="1 6">
        <name>Mg(2+)</name>
        <dbReference type="ChEBI" id="CHEBI:18420"/>
    </cofactor>
</comment>
<evidence type="ECO:0000313" key="8">
    <source>
        <dbReference type="Proteomes" id="UP000567179"/>
    </source>
</evidence>
<proteinExistence type="inferred from homology"/>
<dbReference type="SFLD" id="SFLDG01020">
    <property type="entry name" value="Terpene_Cyclase_Like_2"/>
    <property type="match status" value="1"/>
</dbReference>
<evidence type="ECO:0000256" key="1">
    <source>
        <dbReference type="ARBA" id="ARBA00001946"/>
    </source>
</evidence>